<dbReference type="InterPro" id="IPR029066">
    <property type="entry name" value="PLP-binding_barrel"/>
</dbReference>
<proteinExistence type="inferred from homology"/>
<comment type="pathway">
    <text evidence="5">Amino-acid biosynthesis; D-alanine biosynthesis; D-alanine from L-alanine: step 1/1.</text>
</comment>
<keyword evidence="10" id="KW-1185">Reference proteome</keyword>
<dbReference type="HOGENOM" id="CLU_028393_2_2_0"/>
<dbReference type="PANTHER" id="PTHR30511:SF0">
    <property type="entry name" value="ALANINE RACEMASE, CATABOLIC-RELATED"/>
    <property type="match status" value="1"/>
</dbReference>
<dbReference type="SMART" id="SM01005">
    <property type="entry name" value="Ala_racemase_C"/>
    <property type="match status" value="1"/>
</dbReference>
<dbReference type="PRINTS" id="PR00992">
    <property type="entry name" value="ALARACEMASE"/>
</dbReference>
<dbReference type="Pfam" id="PF00842">
    <property type="entry name" value="Ala_racemase_C"/>
    <property type="match status" value="1"/>
</dbReference>
<dbReference type="Pfam" id="PF01168">
    <property type="entry name" value="Ala_racemase_N"/>
    <property type="match status" value="1"/>
</dbReference>
<dbReference type="RefSeq" id="WP_013537090.1">
    <property type="nucleotide sequence ID" value="NC_014926.1"/>
</dbReference>
<evidence type="ECO:0000256" key="5">
    <source>
        <dbReference type="HAMAP-Rule" id="MF_01201"/>
    </source>
</evidence>
<feature type="binding site" evidence="5 7">
    <location>
        <position position="126"/>
    </location>
    <ligand>
        <name>substrate</name>
    </ligand>
</feature>
<evidence type="ECO:0000256" key="6">
    <source>
        <dbReference type="PIRSR" id="PIRSR600821-50"/>
    </source>
</evidence>
<dbReference type="GO" id="GO:0005829">
    <property type="term" value="C:cytosol"/>
    <property type="evidence" value="ECO:0007669"/>
    <property type="project" value="TreeGrafter"/>
</dbReference>
<dbReference type="GO" id="GO:0030170">
    <property type="term" value="F:pyridoxal phosphate binding"/>
    <property type="evidence" value="ECO:0007669"/>
    <property type="project" value="UniProtKB-UniRule"/>
</dbReference>
<evidence type="ECO:0000256" key="4">
    <source>
        <dbReference type="ARBA" id="ARBA00023235"/>
    </source>
</evidence>
<dbReference type="SUPFAM" id="SSF50621">
    <property type="entry name" value="Alanine racemase C-terminal domain-like"/>
    <property type="match status" value="1"/>
</dbReference>
<sequence>MLRWAEVHLDRLLYNYRQVEKLSGPKKLIAVVKANAYGHGSVAVARFLQEQTAVSAFAVATYAEGVQLREAGIQRPIIVMSSTLEEELGRAREFRLMPVVYDFWELERAKELEVPFHVKLDTGMGRLGFLPSQWQELLCSLRGAKLAGVMTHFPSADEDPEFTAGQAKLFGEFVKALKGAFPKLWVHCDNSAALPLGLNGLFTHSRVGLALYGSKPFGGYPASLKQVMEVKARIISVKELPPGHSVSYGRTYTTSGKERVGVVSFGYADGLPRSLSGRGSFIVNGRRCPIRGRVCMDMTVISLEGVVAGKGGVATVTGLELPFEELARLAGTIPYELMCRISPRVERVYRGLQSLRT</sequence>
<evidence type="ECO:0000313" key="10">
    <source>
        <dbReference type="Proteomes" id="UP000006362"/>
    </source>
</evidence>
<protein>
    <recommendedName>
        <fullName evidence="5">Alanine racemase</fullName>
        <ecNumber evidence="5">5.1.1.1</ecNumber>
    </recommendedName>
</protein>
<feature type="domain" description="Alanine racemase C-terminal" evidence="8">
    <location>
        <begin position="227"/>
        <end position="350"/>
    </location>
</feature>
<accession>E8T4G9</accession>
<feature type="binding site" evidence="5 7">
    <location>
        <position position="296"/>
    </location>
    <ligand>
        <name>substrate</name>
    </ligand>
</feature>
<evidence type="ECO:0000256" key="2">
    <source>
        <dbReference type="ARBA" id="ARBA00001933"/>
    </source>
</evidence>
<dbReference type="Proteomes" id="UP000006362">
    <property type="component" value="Chromosome"/>
</dbReference>
<dbReference type="InterPro" id="IPR001608">
    <property type="entry name" value="Ala_racemase_N"/>
</dbReference>
<dbReference type="SUPFAM" id="SSF51419">
    <property type="entry name" value="PLP-binding barrel"/>
    <property type="match status" value="1"/>
</dbReference>
<keyword evidence="3 5" id="KW-0663">Pyridoxal phosphate</keyword>
<keyword evidence="4 5" id="KW-0413">Isomerase</keyword>
<dbReference type="AlphaFoldDB" id="E8T4G9"/>
<feature type="modified residue" description="N6-(pyridoxal phosphate)lysine" evidence="5 6">
    <location>
        <position position="33"/>
    </location>
</feature>
<evidence type="ECO:0000256" key="3">
    <source>
        <dbReference type="ARBA" id="ARBA00022898"/>
    </source>
</evidence>
<dbReference type="eggNOG" id="COG0787">
    <property type="taxonomic scope" value="Bacteria"/>
</dbReference>
<dbReference type="NCBIfam" id="TIGR00492">
    <property type="entry name" value="alr"/>
    <property type="match status" value="1"/>
</dbReference>
<comment type="function">
    <text evidence="5">Catalyzes the interconversion of L-alanine and D-alanine. May also act on other amino acids.</text>
</comment>
<reference evidence="9" key="1">
    <citation type="submission" date="2011-01" db="EMBL/GenBank/DDBJ databases">
        <title>Complete sequence of chromosome of Thermovibrio ammonificans HB-1.</title>
        <authorList>
            <consortium name="US DOE Joint Genome Institute"/>
            <person name="Lucas S."/>
            <person name="Copeland A."/>
            <person name="Lapidus A."/>
            <person name="Cheng J.-F."/>
            <person name="Goodwin L."/>
            <person name="Pitluck S."/>
            <person name="Davenport K."/>
            <person name="Detter J.C."/>
            <person name="Han C."/>
            <person name="Tapia R."/>
            <person name="Land M."/>
            <person name="Hauser L."/>
            <person name="Kyrpides N."/>
            <person name="Ivanova N."/>
            <person name="Ovchinnikova G."/>
            <person name="Vetriani C."/>
            <person name="Woyke T."/>
        </authorList>
    </citation>
    <scope>NUCLEOTIDE SEQUENCE [LARGE SCALE GENOMIC DNA]</scope>
    <source>
        <strain evidence="9">HB-1</strain>
    </source>
</reference>
<dbReference type="Gene3D" id="3.20.20.10">
    <property type="entry name" value="Alanine racemase"/>
    <property type="match status" value="1"/>
</dbReference>
<dbReference type="GO" id="GO:0030632">
    <property type="term" value="P:D-alanine biosynthetic process"/>
    <property type="evidence" value="ECO:0007669"/>
    <property type="project" value="UniProtKB-UniRule"/>
</dbReference>
<dbReference type="EMBL" id="CP002444">
    <property type="protein sequence ID" value="ADU96304.1"/>
    <property type="molecule type" value="Genomic_DNA"/>
</dbReference>
<dbReference type="InterPro" id="IPR000821">
    <property type="entry name" value="Ala_racemase"/>
</dbReference>
<evidence type="ECO:0000256" key="7">
    <source>
        <dbReference type="PIRSR" id="PIRSR600821-52"/>
    </source>
</evidence>
<feature type="active site" description="Proton acceptor; specific for D-alanine" evidence="5">
    <location>
        <position position="33"/>
    </location>
</feature>
<dbReference type="PANTHER" id="PTHR30511">
    <property type="entry name" value="ALANINE RACEMASE"/>
    <property type="match status" value="1"/>
</dbReference>
<dbReference type="Gene3D" id="2.40.37.10">
    <property type="entry name" value="Lyase, Ornithine Decarboxylase, Chain A, domain 1"/>
    <property type="match status" value="1"/>
</dbReference>
<dbReference type="PROSITE" id="PS00395">
    <property type="entry name" value="ALANINE_RACEMASE"/>
    <property type="match status" value="1"/>
</dbReference>
<dbReference type="KEGG" id="tam:Theam_0331"/>
<evidence type="ECO:0000259" key="8">
    <source>
        <dbReference type="SMART" id="SM01005"/>
    </source>
</evidence>
<dbReference type="InterPro" id="IPR020622">
    <property type="entry name" value="Ala_racemase_pyridoxalP-BS"/>
</dbReference>
<comment type="cofactor">
    <cofactor evidence="2 5 6">
        <name>pyridoxal 5'-phosphate</name>
        <dbReference type="ChEBI" id="CHEBI:597326"/>
    </cofactor>
</comment>
<evidence type="ECO:0000256" key="1">
    <source>
        <dbReference type="ARBA" id="ARBA00000316"/>
    </source>
</evidence>
<comment type="catalytic activity">
    <reaction evidence="1 5">
        <text>L-alanine = D-alanine</text>
        <dbReference type="Rhea" id="RHEA:20249"/>
        <dbReference type="ChEBI" id="CHEBI:57416"/>
        <dbReference type="ChEBI" id="CHEBI:57972"/>
        <dbReference type="EC" id="5.1.1.1"/>
    </reaction>
</comment>
<dbReference type="GO" id="GO:0008784">
    <property type="term" value="F:alanine racemase activity"/>
    <property type="evidence" value="ECO:0007669"/>
    <property type="project" value="UniProtKB-UniRule"/>
</dbReference>
<gene>
    <name evidence="9" type="ordered locus">Theam_0331</name>
</gene>
<feature type="active site" description="Proton acceptor; specific for L-alanine" evidence="5">
    <location>
        <position position="248"/>
    </location>
</feature>
<dbReference type="UniPathway" id="UPA00042">
    <property type="reaction ID" value="UER00497"/>
</dbReference>
<dbReference type="CDD" id="cd00430">
    <property type="entry name" value="PLPDE_III_AR"/>
    <property type="match status" value="1"/>
</dbReference>
<evidence type="ECO:0000313" key="9">
    <source>
        <dbReference type="EMBL" id="ADU96304.1"/>
    </source>
</evidence>
<name>E8T4G9_THEA1</name>
<dbReference type="OrthoDB" id="9813814at2"/>
<dbReference type="InterPro" id="IPR011079">
    <property type="entry name" value="Ala_racemase_C"/>
</dbReference>
<dbReference type="STRING" id="648996.Theam_0331"/>
<comment type="similarity">
    <text evidence="5">Belongs to the alanine racemase family.</text>
</comment>
<dbReference type="InterPro" id="IPR009006">
    <property type="entry name" value="Ala_racemase/Decarboxylase_C"/>
</dbReference>
<dbReference type="HAMAP" id="MF_01201">
    <property type="entry name" value="Ala_racemase"/>
    <property type="match status" value="1"/>
</dbReference>
<dbReference type="EC" id="5.1.1.1" evidence="5"/>
<dbReference type="FunFam" id="3.20.20.10:FF:000002">
    <property type="entry name" value="Alanine racemase"/>
    <property type="match status" value="1"/>
</dbReference>
<organism evidence="9 10">
    <name type="scientific">Thermovibrio ammonificans (strain DSM 15698 / JCM 12110 / HB-1)</name>
    <dbReference type="NCBI Taxonomy" id="648996"/>
    <lineage>
        <taxon>Bacteria</taxon>
        <taxon>Pseudomonadati</taxon>
        <taxon>Aquificota</taxon>
        <taxon>Aquificia</taxon>
        <taxon>Desulfurobacteriales</taxon>
        <taxon>Desulfurobacteriaceae</taxon>
        <taxon>Thermovibrio</taxon>
    </lineage>
</organism>